<dbReference type="InterPro" id="IPR007492">
    <property type="entry name" value="LytTR_DNA-bd_dom"/>
</dbReference>
<dbReference type="EMBL" id="BSOH01000012">
    <property type="protein sequence ID" value="GLR17524.1"/>
    <property type="molecule type" value="Genomic_DNA"/>
</dbReference>
<name>A0AA37SPM2_9BACT</name>
<reference evidence="4" key="2">
    <citation type="submission" date="2023-01" db="EMBL/GenBank/DDBJ databases">
        <title>Draft genome sequence of Portibacter lacus strain NBRC 108769.</title>
        <authorList>
            <person name="Sun Q."/>
            <person name="Mori K."/>
        </authorList>
    </citation>
    <scope>NUCLEOTIDE SEQUENCE</scope>
    <source>
        <strain evidence="4">NBRC 108769</strain>
    </source>
</reference>
<comment type="caution">
    <text evidence="4">The sequence shown here is derived from an EMBL/GenBank/DDBJ whole genome shotgun (WGS) entry which is preliminary data.</text>
</comment>
<dbReference type="Gene3D" id="2.40.50.1020">
    <property type="entry name" value="LytTr DNA-binding domain"/>
    <property type="match status" value="1"/>
</dbReference>
<sequence>MTKIRCLLVDDEPPAIDLLAKYAGMIDQLVVVGKSHNAVKAFDLLKKGNVDLIFLDIRMPVLNGIDFLKTLKNPPAIIITTAYREYAVEGYDLDIVDYLLKPIAFDRFLKAVDRFRERNLQMPIIEVPELEAKPHIFLNVNRTHHKIYLDDIYYIESLKDYVRVHTETVNLVVKGNIGSFMKRIPEEKFVRIHRSYAVAIDYIQSFSQSEIVIKNQKLPIGVSYKKVVTLWMK</sequence>
<dbReference type="GO" id="GO:0000156">
    <property type="term" value="F:phosphorelay response regulator activity"/>
    <property type="evidence" value="ECO:0007669"/>
    <property type="project" value="TreeGrafter"/>
</dbReference>
<dbReference type="Pfam" id="PF04397">
    <property type="entry name" value="LytTR"/>
    <property type="match status" value="1"/>
</dbReference>
<dbReference type="PROSITE" id="PS50930">
    <property type="entry name" value="HTH_LYTTR"/>
    <property type="match status" value="1"/>
</dbReference>
<dbReference type="InterPro" id="IPR001789">
    <property type="entry name" value="Sig_transdc_resp-reg_receiver"/>
</dbReference>
<dbReference type="InterPro" id="IPR051271">
    <property type="entry name" value="2C-system_Tx_regulators"/>
</dbReference>
<feature type="domain" description="Response regulatory" evidence="2">
    <location>
        <begin position="5"/>
        <end position="116"/>
    </location>
</feature>
<protein>
    <submittedName>
        <fullName evidence="4">DNA-binding response regulator</fullName>
    </submittedName>
</protein>
<dbReference type="SMART" id="SM00448">
    <property type="entry name" value="REC"/>
    <property type="match status" value="1"/>
</dbReference>
<dbReference type="RefSeq" id="WP_235295173.1">
    <property type="nucleotide sequence ID" value="NZ_BSOH01000012.1"/>
</dbReference>
<dbReference type="Proteomes" id="UP001156666">
    <property type="component" value="Unassembled WGS sequence"/>
</dbReference>
<reference evidence="4" key="1">
    <citation type="journal article" date="2014" name="Int. J. Syst. Evol. Microbiol.">
        <title>Complete genome sequence of Corynebacterium casei LMG S-19264T (=DSM 44701T), isolated from a smear-ripened cheese.</title>
        <authorList>
            <consortium name="US DOE Joint Genome Institute (JGI-PGF)"/>
            <person name="Walter F."/>
            <person name="Albersmeier A."/>
            <person name="Kalinowski J."/>
            <person name="Ruckert C."/>
        </authorList>
    </citation>
    <scope>NUCLEOTIDE SEQUENCE</scope>
    <source>
        <strain evidence="4">NBRC 108769</strain>
    </source>
</reference>
<evidence type="ECO:0000259" key="3">
    <source>
        <dbReference type="PROSITE" id="PS50930"/>
    </source>
</evidence>
<dbReference type="SUPFAM" id="SSF52172">
    <property type="entry name" value="CheY-like"/>
    <property type="match status" value="1"/>
</dbReference>
<organism evidence="4 5">
    <name type="scientific">Portibacter lacus</name>
    <dbReference type="NCBI Taxonomy" id="1099794"/>
    <lineage>
        <taxon>Bacteria</taxon>
        <taxon>Pseudomonadati</taxon>
        <taxon>Bacteroidota</taxon>
        <taxon>Saprospiria</taxon>
        <taxon>Saprospirales</taxon>
        <taxon>Haliscomenobacteraceae</taxon>
        <taxon>Portibacter</taxon>
    </lineage>
</organism>
<gene>
    <name evidence="4" type="ORF">GCM10007940_21390</name>
</gene>
<evidence type="ECO:0000313" key="5">
    <source>
        <dbReference type="Proteomes" id="UP001156666"/>
    </source>
</evidence>
<dbReference type="InterPro" id="IPR011006">
    <property type="entry name" value="CheY-like_superfamily"/>
</dbReference>
<proteinExistence type="predicted"/>
<dbReference type="AlphaFoldDB" id="A0AA37SPM2"/>
<feature type="domain" description="HTH LytTR-type" evidence="3">
    <location>
        <begin position="136"/>
        <end position="233"/>
    </location>
</feature>
<dbReference type="PANTHER" id="PTHR45526">
    <property type="entry name" value="TRANSCRIPTIONAL REGULATORY PROTEIN DPIA"/>
    <property type="match status" value="1"/>
</dbReference>
<evidence type="ECO:0000313" key="4">
    <source>
        <dbReference type="EMBL" id="GLR17524.1"/>
    </source>
</evidence>
<dbReference type="SMART" id="SM00850">
    <property type="entry name" value="LytTR"/>
    <property type="match status" value="1"/>
</dbReference>
<keyword evidence="1" id="KW-0597">Phosphoprotein</keyword>
<dbReference type="Gene3D" id="3.40.50.2300">
    <property type="match status" value="1"/>
</dbReference>
<dbReference type="GO" id="GO:0003677">
    <property type="term" value="F:DNA binding"/>
    <property type="evidence" value="ECO:0007669"/>
    <property type="project" value="UniProtKB-KW"/>
</dbReference>
<keyword evidence="5" id="KW-1185">Reference proteome</keyword>
<keyword evidence="4" id="KW-0238">DNA-binding</keyword>
<dbReference type="Pfam" id="PF00072">
    <property type="entry name" value="Response_reg"/>
    <property type="match status" value="1"/>
</dbReference>
<dbReference type="PROSITE" id="PS50110">
    <property type="entry name" value="RESPONSE_REGULATORY"/>
    <property type="match status" value="1"/>
</dbReference>
<evidence type="ECO:0000256" key="1">
    <source>
        <dbReference type="PROSITE-ProRule" id="PRU00169"/>
    </source>
</evidence>
<evidence type="ECO:0000259" key="2">
    <source>
        <dbReference type="PROSITE" id="PS50110"/>
    </source>
</evidence>
<dbReference type="PANTHER" id="PTHR45526:SF1">
    <property type="entry name" value="TRANSCRIPTIONAL REGULATORY PROTEIN DCUR-RELATED"/>
    <property type="match status" value="1"/>
</dbReference>
<accession>A0AA37SPM2</accession>
<feature type="modified residue" description="4-aspartylphosphate" evidence="1">
    <location>
        <position position="56"/>
    </location>
</feature>